<dbReference type="Pfam" id="PF08352">
    <property type="entry name" value="oligo_HPY"/>
    <property type="match status" value="1"/>
</dbReference>
<name>A0ABX1Z0Q0_9BACL</name>
<dbReference type="PANTHER" id="PTHR43067">
    <property type="entry name" value="OLIGOPEPTIDE/DIPEPTIDE ABC TRANSPORTER, ATPASE SUBUNIT"/>
    <property type="match status" value="1"/>
</dbReference>
<dbReference type="PROSITE" id="PS00211">
    <property type="entry name" value="ABC_TRANSPORTER_1"/>
    <property type="match status" value="1"/>
</dbReference>
<feature type="domain" description="ABC transporter" evidence="5">
    <location>
        <begin position="2"/>
        <end position="255"/>
    </location>
</feature>
<sequence>MLRLKNVSAQYNMLTEYVKAVDHVNFEVRKNEIFGIAGESGCGKSTLLKVMCDLINYPLEISEGSVEIHSTDKNGNPLVYKNGDIHKSWWKIISYVPQGAMHVMNPVTRIKSQFFDAISKYHDKKNKKELEAEIAAYLKELELSPEVLNAYPHQLSGGMRQRVLIALATFLHPEIVLADEPTTALDVIVQRGILTMLSRVQKKMGNSMVIVSHDMGVHYQITNRMGIMYAGQMIEVGPTEQIFTNPQHPYTKMLINALPKVGDNSQKEGIPGTPPSLKQPPAGCRFAARCPVAMDLCRTREPARYEVGAGHFANCHLLSDMDIAAEVERHGA</sequence>
<proteinExistence type="inferred from homology"/>
<evidence type="ECO:0000313" key="7">
    <source>
        <dbReference type="Proteomes" id="UP000658690"/>
    </source>
</evidence>
<keyword evidence="4 6" id="KW-0067">ATP-binding</keyword>
<keyword evidence="7" id="KW-1185">Reference proteome</keyword>
<evidence type="ECO:0000256" key="4">
    <source>
        <dbReference type="ARBA" id="ARBA00022840"/>
    </source>
</evidence>
<dbReference type="InterPro" id="IPR013563">
    <property type="entry name" value="Oligopep_ABC_C"/>
</dbReference>
<dbReference type="InterPro" id="IPR017871">
    <property type="entry name" value="ABC_transporter-like_CS"/>
</dbReference>
<dbReference type="CDD" id="cd03257">
    <property type="entry name" value="ABC_NikE_OppD_transporters"/>
    <property type="match status" value="1"/>
</dbReference>
<evidence type="ECO:0000256" key="3">
    <source>
        <dbReference type="ARBA" id="ARBA00022741"/>
    </source>
</evidence>
<keyword evidence="3" id="KW-0547">Nucleotide-binding</keyword>
<organism evidence="6 7">
    <name type="scientific">Paenibacillus germinis</name>
    <dbReference type="NCBI Taxonomy" id="2654979"/>
    <lineage>
        <taxon>Bacteria</taxon>
        <taxon>Bacillati</taxon>
        <taxon>Bacillota</taxon>
        <taxon>Bacilli</taxon>
        <taxon>Bacillales</taxon>
        <taxon>Paenibacillaceae</taxon>
        <taxon>Paenibacillus</taxon>
    </lineage>
</organism>
<comment type="caution">
    <text evidence="6">The sequence shown here is derived from an EMBL/GenBank/DDBJ whole genome shotgun (WGS) entry which is preliminary data.</text>
</comment>
<dbReference type="SMART" id="SM00382">
    <property type="entry name" value="AAA"/>
    <property type="match status" value="1"/>
</dbReference>
<dbReference type="Pfam" id="PF00005">
    <property type="entry name" value="ABC_tran"/>
    <property type="match status" value="1"/>
</dbReference>
<gene>
    <name evidence="6" type="ORF">GC102_06745</name>
</gene>
<dbReference type="GO" id="GO:0005524">
    <property type="term" value="F:ATP binding"/>
    <property type="evidence" value="ECO:0007669"/>
    <property type="project" value="UniProtKB-KW"/>
</dbReference>
<dbReference type="PROSITE" id="PS50893">
    <property type="entry name" value="ABC_TRANSPORTER_2"/>
    <property type="match status" value="1"/>
</dbReference>
<evidence type="ECO:0000256" key="2">
    <source>
        <dbReference type="ARBA" id="ARBA00022448"/>
    </source>
</evidence>
<dbReference type="NCBIfam" id="TIGR01727">
    <property type="entry name" value="oligo_HPY"/>
    <property type="match status" value="1"/>
</dbReference>
<protein>
    <submittedName>
        <fullName evidence="6">ATP-binding cassette domain-containing protein</fullName>
    </submittedName>
</protein>
<dbReference type="InterPro" id="IPR003439">
    <property type="entry name" value="ABC_transporter-like_ATP-bd"/>
</dbReference>
<dbReference type="InterPro" id="IPR003593">
    <property type="entry name" value="AAA+_ATPase"/>
</dbReference>
<dbReference type="SUPFAM" id="SSF52540">
    <property type="entry name" value="P-loop containing nucleoside triphosphate hydrolases"/>
    <property type="match status" value="1"/>
</dbReference>
<reference evidence="6 7" key="1">
    <citation type="submission" date="2019-10" db="EMBL/GenBank/DDBJ databases">
        <title>Description of Paenibacillus choica sp. nov.</title>
        <authorList>
            <person name="Carlier A."/>
            <person name="Qi S."/>
        </authorList>
    </citation>
    <scope>NUCLEOTIDE SEQUENCE [LARGE SCALE GENOMIC DNA]</scope>
    <source>
        <strain evidence="6 7">LMG 31460</strain>
    </source>
</reference>
<dbReference type="Gene3D" id="3.40.50.300">
    <property type="entry name" value="P-loop containing nucleotide triphosphate hydrolases"/>
    <property type="match status" value="1"/>
</dbReference>
<keyword evidence="2" id="KW-0813">Transport</keyword>
<dbReference type="PANTHER" id="PTHR43067:SF3">
    <property type="entry name" value="MALTOSE ABC TRANSPORTER, ATP-BINDING PROTEIN"/>
    <property type="match status" value="1"/>
</dbReference>
<dbReference type="EMBL" id="WHOC01000028">
    <property type="protein sequence ID" value="NOU85475.1"/>
    <property type="molecule type" value="Genomic_DNA"/>
</dbReference>
<dbReference type="Proteomes" id="UP000658690">
    <property type="component" value="Unassembled WGS sequence"/>
</dbReference>
<accession>A0ABX1Z0Q0</accession>
<evidence type="ECO:0000256" key="1">
    <source>
        <dbReference type="ARBA" id="ARBA00005417"/>
    </source>
</evidence>
<evidence type="ECO:0000313" key="6">
    <source>
        <dbReference type="EMBL" id="NOU85475.1"/>
    </source>
</evidence>
<dbReference type="InterPro" id="IPR027417">
    <property type="entry name" value="P-loop_NTPase"/>
</dbReference>
<evidence type="ECO:0000259" key="5">
    <source>
        <dbReference type="PROSITE" id="PS50893"/>
    </source>
</evidence>
<dbReference type="RefSeq" id="WP_171688782.1">
    <property type="nucleotide sequence ID" value="NZ_WHOC01000028.1"/>
</dbReference>
<comment type="similarity">
    <text evidence="1">Belongs to the ABC transporter superfamily.</text>
</comment>